<dbReference type="Pfam" id="PF00931">
    <property type="entry name" value="NB-ARC"/>
    <property type="match status" value="1"/>
</dbReference>
<keyword evidence="4" id="KW-0381">Hypersensitive response</keyword>
<evidence type="ECO:0000256" key="1">
    <source>
        <dbReference type="ARBA" id="ARBA00002074"/>
    </source>
</evidence>
<dbReference type="InterPro" id="IPR044974">
    <property type="entry name" value="Disease_R_plants"/>
</dbReference>
<dbReference type="InterPro" id="IPR027417">
    <property type="entry name" value="P-loop_NTPase"/>
</dbReference>
<evidence type="ECO:0000313" key="9">
    <source>
        <dbReference type="Proteomes" id="UP000504604"/>
    </source>
</evidence>
<accession>A0A8M8UYK1</accession>
<evidence type="ECO:0000256" key="3">
    <source>
        <dbReference type="ARBA" id="ARBA00022614"/>
    </source>
</evidence>
<dbReference type="PRINTS" id="PR00364">
    <property type="entry name" value="DISEASERSIST"/>
</dbReference>
<dbReference type="KEGG" id="sind:105168704"/>
<dbReference type="Gramene" id="SIN_1026322.t">
    <property type="protein sequence ID" value="SIN_1026322.t"/>
    <property type="gene ID" value="SIN_1026322"/>
</dbReference>
<dbReference type="Gene3D" id="3.80.10.10">
    <property type="entry name" value="Ribonuclease Inhibitor"/>
    <property type="match status" value="1"/>
</dbReference>
<evidence type="ECO:0000313" key="10">
    <source>
        <dbReference type="RefSeq" id="XP_020551467.1"/>
    </source>
</evidence>
<dbReference type="GeneID" id="105168704"/>
<keyword evidence="6" id="KW-0611">Plant defense</keyword>
<organism evidence="9 10">
    <name type="scientific">Sesamum indicum</name>
    <name type="common">Oriental sesame</name>
    <name type="synonym">Sesamum orientale</name>
    <dbReference type="NCBI Taxonomy" id="4182"/>
    <lineage>
        <taxon>Eukaryota</taxon>
        <taxon>Viridiplantae</taxon>
        <taxon>Streptophyta</taxon>
        <taxon>Embryophyta</taxon>
        <taxon>Tracheophyta</taxon>
        <taxon>Spermatophyta</taxon>
        <taxon>Magnoliopsida</taxon>
        <taxon>eudicotyledons</taxon>
        <taxon>Gunneridae</taxon>
        <taxon>Pentapetalae</taxon>
        <taxon>asterids</taxon>
        <taxon>lamiids</taxon>
        <taxon>Lamiales</taxon>
        <taxon>Pedaliaceae</taxon>
        <taxon>Sesamum</taxon>
    </lineage>
</organism>
<proteinExistence type="inferred from homology"/>
<dbReference type="Pfam" id="PF23598">
    <property type="entry name" value="LRR_14"/>
    <property type="match status" value="1"/>
</dbReference>
<dbReference type="InterPro" id="IPR002182">
    <property type="entry name" value="NB-ARC"/>
</dbReference>
<keyword evidence="3" id="KW-0433">Leucine-rich repeat</keyword>
<comment type="function">
    <text evidence="1">Confers resistance to late blight (Phytophthora infestans) races carrying the avirulence gene Avr1. Resistance proteins guard the plant against pathogens that contain an appropriate avirulence protein via an indirect interaction with this avirulence protein. That triggers a defense system including the hypersensitive response, which restricts the pathogen growth.</text>
</comment>
<dbReference type="RefSeq" id="XP_020551467.1">
    <property type="nucleotide sequence ID" value="XM_020695808.1"/>
</dbReference>
<evidence type="ECO:0000259" key="7">
    <source>
        <dbReference type="Pfam" id="PF00931"/>
    </source>
</evidence>
<dbReference type="InterPro" id="IPR055414">
    <property type="entry name" value="LRR_R13L4/SHOC2-like"/>
</dbReference>
<dbReference type="GO" id="GO:0005737">
    <property type="term" value="C:cytoplasm"/>
    <property type="evidence" value="ECO:0007669"/>
    <property type="project" value="UniProtKB-SubCell"/>
</dbReference>
<feature type="domain" description="NB-ARC" evidence="7">
    <location>
        <begin position="252"/>
        <end position="416"/>
    </location>
</feature>
<dbReference type="SUPFAM" id="SSF52540">
    <property type="entry name" value="P-loop containing nucleoside triphosphate hydrolases"/>
    <property type="match status" value="1"/>
</dbReference>
<evidence type="ECO:0000256" key="6">
    <source>
        <dbReference type="ARBA" id="ARBA00022821"/>
    </source>
</evidence>
<evidence type="ECO:0000256" key="5">
    <source>
        <dbReference type="ARBA" id="ARBA00022737"/>
    </source>
</evidence>
<dbReference type="OrthoDB" id="646178at2759"/>
<dbReference type="SUPFAM" id="SSF52058">
    <property type="entry name" value="L domain-like"/>
    <property type="match status" value="1"/>
</dbReference>
<name>A0A8M8UYK1_SESIN</name>
<feature type="domain" description="Disease resistance R13L4/SHOC-2-like LRR" evidence="8">
    <location>
        <begin position="624"/>
        <end position="908"/>
    </location>
</feature>
<dbReference type="AlphaFoldDB" id="A0A8M8UYK1"/>
<dbReference type="GO" id="GO:0009626">
    <property type="term" value="P:plant-type hypersensitive response"/>
    <property type="evidence" value="ECO:0007669"/>
    <property type="project" value="UniProtKB-KW"/>
</dbReference>
<dbReference type="InterPro" id="IPR042197">
    <property type="entry name" value="Apaf_helical"/>
</dbReference>
<dbReference type="Proteomes" id="UP000504604">
    <property type="component" value="Linkage group LG8"/>
</dbReference>
<gene>
    <name evidence="10" type="primary">LOC105168704</name>
</gene>
<evidence type="ECO:0000259" key="8">
    <source>
        <dbReference type="Pfam" id="PF23598"/>
    </source>
</evidence>
<dbReference type="Gene3D" id="1.10.8.430">
    <property type="entry name" value="Helical domain of apoptotic protease-activating factors"/>
    <property type="match status" value="1"/>
</dbReference>
<sequence>MGYIALVSLRRTIERLLNSSQIPFLPPSPEIIQLVKKRVKSVKHLRRNLSRVDSEKREAVIKEIIEATCTLEDTVRESLSYRWEEEKDKKVINSGMEVVQEIRDTLSNPSLWTEELKVDPLRATLQYAFHFVRTLELVFTVEDRSNSEAVKAVKAEIREAAYRLEDVLESAHVSDQYFLSQSQTPDGDDHTSDLADEVGKETLFFIETANKIWEQLDNLPQQPEQDNAAVVLSRTDHIEGKKEKIFGIDHELVQLKDGLLKKTHYPLTVTTIVGMAGIGKTTLVKEIYEDPDIVNHFKCRAFVSIGAEYALKEIKLSILAQMNPEIDEIHLQDEESLDSELLRLCSRRCLIVLDDVWDMSLWNSVGWKFPFKCHGSRIIMTTRLDYCIWPIGCSVLRKRFLNQQESWLLFCDKVFGGDHSSCPPELEKAGRKIIKKCEGLPLTIIAVARHLRSAEKTPEYWKQAKRKVYTTIISEDEATSQVLYRSYHYLRQHLKPCFLYMGVFPHDSDIAASKLIKLWCVEGLLELINPSFNEYNAMDYLYDLLSANVVKVCQCSSSGGIKTCNIYPVFWHICMREAGEQKFFHVIDSNGNQGIESQRRHCIHNNGMFGIKDVRKSMTSTSNVRSILCTGPYHQYPVPICMDFSLLRVLDALTVRFYGFPSEVVKLVHLSYLAFTYNGKLPASISKLCNLEYLIVRQYLSILSSEARRPYLPKEIWDMQGLRHLQVMGSDLPDPNYKGALLPNLSTLSGISARSCTKEILERIPNLIKLGVQMELAPDFDELLCCFEHLASLHKLESLKWSVVNPNLKLLFPAASVLIFPPGLKKLTLSGLGLPWEYNSTIAKLKNLEVLKLQRYAFQGRVWKRGDDRISFPKLRYLLIEDTDLEEWYVSRRFTWLRRLIFRHCYKLKGIPRQIVRIKHLEIELDDCNNPSLLASIEHWQKRDGIRNLRVCAKFSADDGKQVANA</sequence>
<protein>
    <submittedName>
        <fullName evidence="10">Late blight resistance protein homolog R1A-10</fullName>
    </submittedName>
</protein>
<dbReference type="PANTHER" id="PTHR23155:SF1152">
    <property type="entry name" value="AAA+ ATPASE DOMAIN-CONTAINING PROTEIN"/>
    <property type="match status" value="1"/>
</dbReference>
<dbReference type="Gene3D" id="1.10.10.10">
    <property type="entry name" value="Winged helix-like DNA-binding domain superfamily/Winged helix DNA-binding domain"/>
    <property type="match status" value="1"/>
</dbReference>
<reference evidence="10" key="1">
    <citation type="submission" date="2025-08" db="UniProtKB">
        <authorList>
            <consortium name="RefSeq"/>
        </authorList>
    </citation>
    <scope>IDENTIFICATION</scope>
</reference>
<dbReference type="Gene3D" id="1.20.5.4130">
    <property type="match status" value="1"/>
</dbReference>
<comment type="similarity">
    <text evidence="2">Belongs to the disease resistance NB-LRR family.</text>
</comment>
<dbReference type="GO" id="GO:0043531">
    <property type="term" value="F:ADP binding"/>
    <property type="evidence" value="ECO:0007669"/>
    <property type="project" value="InterPro"/>
</dbReference>
<evidence type="ECO:0000256" key="2">
    <source>
        <dbReference type="ARBA" id="ARBA00008894"/>
    </source>
</evidence>
<evidence type="ECO:0000256" key="4">
    <source>
        <dbReference type="ARBA" id="ARBA00022667"/>
    </source>
</evidence>
<dbReference type="PANTHER" id="PTHR23155">
    <property type="entry name" value="DISEASE RESISTANCE PROTEIN RP"/>
    <property type="match status" value="1"/>
</dbReference>
<keyword evidence="9" id="KW-1185">Reference proteome</keyword>
<dbReference type="Gene3D" id="3.40.50.300">
    <property type="entry name" value="P-loop containing nucleotide triphosphate hydrolases"/>
    <property type="match status" value="1"/>
</dbReference>
<dbReference type="InterPro" id="IPR036388">
    <property type="entry name" value="WH-like_DNA-bd_sf"/>
</dbReference>
<dbReference type="InterPro" id="IPR032675">
    <property type="entry name" value="LRR_dom_sf"/>
</dbReference>
<keyword evidence="5" id="KW-0677">Repeat</keyword>